<proteinExistence type="evidence at transcript level"/>
<gene>
    <name evidence="1" type="ORF">ACCB01313.1</name>
    <name evidence="2" type="ORF">ACCB01313.2</name>
</gene>
<protein>
    <submittedName>
        <fullName evidence="2">Uncharacterized protein</fullName>
    </submittedName>
</protein>
<name>V9ICA5_APICE</name>
<evidence type="ECO:0000313" key="2">
    <source>
        <dbReference type="EMBL" id="AEY58715.1"/>
    </source>
</evidence>
<dbReference type="AlphaFoldDB" id="V9ICA5"/>
<reference evidence="2" key="1">
    <citation type="submission" date="2011-11" db="EMBL/GenBank/DDBJ databases">
        <title>Decoding the brain transcriptome of the Eastern honeybee (Apis cerana) based on pyrosequencing.</title>
        <authorList>
            <person name="Sun L."/>
            <person name="Zheng H."/>
            <person name="Wang Y."/>
            <person name="Xie X."/>
            <person name="Zhu Y."/>
            <person name="Gu W."/>
            <person name="Wang S."/>
        </authorList>
    </citation>
    <scope>NUCLEOTIDE SEQUENCE</scope>
    <source>
        <tissue evidence="2">Brain</tissue>
    </source>
</reference>
<evidence type="ECO:0000313" key="1">
    <source>
        <dbReference type="EMBL" id="AEY58714.1"/>
    </source>
</evidence>
<sequence length="42" mass="4913">MPRKSVNEMVAKHDDKTRALIETVSLYSPLRRSSRIKQTLKK</sequence>
<dbReference type="EMBL" id="JR039460">
    <property type="protein sequence ID" value="AEY58715.1"/>
    <property type="molecule type" value="mRNA"/>
</dbReference>
<dbReference type="EMBL" id="JR039459">
    <property type="protein sequence ID" value="AEY58714.1"/>
    <property type="molecule type" value="mRNA"/>
</dbReference>
<accession>V9ICA5</accession>
<organism evidence="2">
    <name type="scientific">Apis cerana</name>
    <name type="common">Indian honeybee</name>
    <dbReference type="NCBI Taxonomy" id="7461"/>
    <lineage>
        <taxon>Eukaryota</taxon>
        <taxon>Metazoa</taxon>
        <taxon>Ecdysozoa</taxon>
        <taxon>Arthropoda</taxon>
        <taxon>Hexapoda</taxon>
        <taxon>Insecta</taxon>
        <taxon>Pterygota</taxon>
        <taxon>Neoptera</taxon>
        <taxon>Endopterygota</taxon>
        <taxon>Hymenoptera</taxon>
        <taxon>Apocrita</taxon>
        <taxon>Aculeata</taxon>
        <taxon>Apoidea</taxon>
        <taxon>Anthophila</taxon>
        <taxon>Apidae</taxon>
        <taxon>Apis</taxon>
    </lineage>
</organism>